<reference evidence="1 2" key="1">
    <citation type="submission" date="2023-11" db="EMBL/GenBank/DDBJ databases">
        <title>An acidophilic fungus is an integral part of prey digestion in a carnivorous sundew plant.</title>
        <authorList>
            <person name="Tsai I.J."/>
        </authorList>
    </citation>
    <scope>NUCLEOTIDE SEQUENCE [LARGE SCALE GENOMIC DNA]</scope>
    <source>
        <strain evidence="1">169a</strain>
    </source>
</reference>
<dbReference type="AlphaFoldDB" id="A0AAQ3M8L8"/>
<evidence type="ECO:0000313" key="2">
    <source>
        <dbReference type="Proteomes" id="UP001303373"/>
    </source>
</evidence>
<sequence length="124" mass="13258">MEAGAMTGLRAQILANGNMLASHCRKGFQPLDIEVIVHGTVGHFTALLVYGNVIAIEGGKDTSIMRALENLLMITAAMMGTVTFETSLTEHVDLDVEGVNGGRLNTALFSEETVAEAKEFGYLE</sequence>
<keyword evidence="2" id="KW-1185">Reference proteome</keyword>
<gene>
    <name evidence="1" type="ORF">R9X50_00502300</name>
</gene>
<dbReference type="Proteomes" id="UP001303373">
    <property type="component" value="Chromosome 7"/>
</dbReference>
<accession>A0AAQ3M8L8</accession>
<proteinExistence type="predicted"/>
<organism evidence="1 2">
    <name type="scientific">Acrodontium crateriforme</name>
    <dbReference type="NCBI Taxonomy" id="150365"/>
    <lineage>
        <taxon>Eukaryota</taxon>
        <taxon>Fungi</taxon>
        <taxon>Dikarya</taxon>
        <taxon>Ascomycota</taxon>
        <taxon>Pezizomycotina</taxon>
        <taxon>Dothideomycetes</taxon>
        <taxon>Dothideomycetidae</taxon>
        <taxon>Mycosphaerellales</taxon>
        <taxon>Teratosphaeriaceae</taxon>
        <taxon>Acrodontium</taxon>
    </lineage>
</organism>
<dbReference type="EMBL" id="CP138586">
    <property type="protein sequence ID" value="WPH02168.1"/>
    <property type="molecule type" value="Genomic_DNA"/>
</dbReference>
<name>A0AAQ3M8L8_9PEZI</name>
<evidence type="ECO:0000313" key="1">
    <source>
        <dbReference type="EMBL" id="WPH02168.1"/>
    </source>
</evidence>
<protein>
    <submittedName>
        <fullName evidence="1">Uncharacterized protein</fullName>
    </submittedName>
</protein>